<dbReference type="GO" id="GO:0000976">
    <property type="term" value="F:transcription cis-regulatory region binding"/>
    <property type="evidence" value="ECO:0007669"/>
    <property type="project" value="TreeGrafter"/>
</dbReference>
<keyword evidence="1" id="KW-0217">Developmental protein</keyword>
<dbReference type="PANTHER" id="PTHR46721">
    <property type="entry name" value="FORKHEAD BOX PROTEIN N1"/>
    <property type="match status" value="1"/>
</dbReference>
<organism evidence="6 7">
    <name type="scientific">Eptatretus burgeri</name>
    <name type="common">Inshore hagfish</name>
    <dbReference type="NCBI Taxonomy" id="7764"/>
    <lineage>
        <taxon>Eukaryota</taxon>
        <taxon>Metazoa</taxon>
        <taxon>Chordata</taxon>
        <taxon>Craniata</taxon>
        <taxon>Vertebrata</taxon>
        <taxon>Cyclostomata</taxon>
        <taxon>Myxini</taxon>
        <taxon>Myxiniformes</taxon>
        <taxon>Myxinidae</taxon>
        <taxon>Eptatretinae</taxon>
        <taxon>Eptatretus</taxon>
    </lineage>
</organism>
<keyword evidence="3" id="KW-0804">Transcription</keyword>
<dbReference type="GO" id="GO:0000981">
    <property type="term" value="F:DNA-binding transcription factor activity, RNA polymerase II-specific"/>
    <property type="evidence" value="ECO:0007669"/>
    <property type="project" value="TreeGrafter"/>
</dbReference>
<sequence length="257" mass="27424">MAGATGTRKGCLWALNPSRCDKVEEEILKWKRKDPAAVRRSMARPESLDELIVDTATKSCVSTPSLPPTGPLTSLAPPIITASHHSPSPQPQPPIFPQPYQLFPFGSFAYHPQHPSAPHPPPPQPIPSVASPAFLGGYEPLPEPPGPSLLDFALGVELPPHHDLDSLTPSIMDFDIHGSWWEDLRRESLALDSLAPLGSTSSTSVPLYSTSPPSPSTRYPLLTSLKPAAASPSPPGPKSSSTEVPVTYLTLGHPSEV</sequence>
<reference evidence="6" key="2">
    <citation type="submission" date="2025-09" db="UniProtKB">
        <authorList>
            <consortium name="Ensembl"/>
        </authorList>
    </citation>
    <scope>IDENTIFICATION</scope>
</reference>
<reference evidence="6" key="1">
    <citation type="submission" date="2025-08" db="UniProtKB">
        <authorList>
            <consortium name="Ensembl"/>
        </authorList>
    </citation>
    <scope>IDENTIFICATION</scope>
</reference>
<evidence type="ECO:0000313" key="7">
    <source>
        <dbReference type="Proteomes" id="UP000694388"/>
    </source>
</evidence>
<proteinExistence type="predicted"/>
<dbReference type="PANTHER" id="PTHR46721:SF3">
    <property type="entry name" value="FORKHEAD BOX N1"/>
    <property type="match status" value="1"/>
</dbReference>
<protein>
    <submittedName>
        <fullName evidence="6">Uncharacterized protein</fullName>
    </submittedName>
</protein>
<keyword evidence="7" id="KW-1185">Reference proteome</keyword>
<dbReference type="Proteomes" id="UP000694388">
    <property type="component" value="Unplaced"/>
</dbReference>
<evidence type="ECO:0000256" key="5">
    <source>
        <dbReference type="SAM" id="MobiDB-lite"/>
    </source>
</evidence>
<dbReference type="AlphaFoldDB" id="A0A8C4R2S3"/>
<keyword evidence="4" id="KW-0539">Nucleus</keyword>
<evidence type="ECO:0000313" key="6">
    <source>
        <dbReference type="Ensembl" id="ENSEBUP00000024315.1"/>
    </source>
</evidence>
<feature type="region of interest" description="Disordered" evidence="5">
    <location>
        <begin position="111"/>
        <end position="141"/>
    </location>
</feature>
<evidence type="ECO:0000256" key="2">
    <source>
        <dbReference type="ARBA" id="ARBA00023015"/>
    </source>
</evidence>
<feature type="compositionally biased region" description="Pro residues" evidence="5">
    <location>
        <begin position="115"/>
        <end position="126"/>
    </location>
</feature>
<dbReference type="GeneTree" id="ENSGT00940000158029"/>
<dbReference type="InterPro" id="IPR049624">
    <property type="entry name" value="FOXN1_4"/>
</dbReference>
<feature type="compositionally biased region" description="Low complexity" evidence="5">
    <location>
        <begin position="199"/>
        <end position="231"/>
    </location>
</feature>
<feature type="compositionally biased region" description="Low complexity" evidence="5">
    <location>
        <begin position="127"/>
        <end position="140"/>
    </location>
</feature>
<dbReference type="Ensembl" id="ENSEBUT00000024891.1">
    <property type="protein sequence ID" value="ENSEBUP00000024315.1"/>
    <property type="gene ID" value="ENSEBUG00000014984.1"/>
</dbReference>
<accession>A0A8C4R2S3</accession>
<evidence type="ECO:0000256" key="3">
    <source>
        <dbReference type="ARBA" id="ARBA00023163"/>
    </source>
</evidence>
<keyword evidence="2" id="KW-0805">Transcription regulation</keyword>
<feature type="region of interest" description="Disordered" evidence="5">
    <location>
        <begin position="199"/>
        <end position="257"/>
    </location>
</feature>
<evidence type="ECO:0000256" key="1">
    <source>
        <dbReference type="ARBA" id="ARBA00022473"/>
    </source>
</evidence>
<name>A0A8C4R2S3_EPTBU</name>
<evidence type="ECO:0000256" key="4">
    <source>
        <dbReference type="ARBA" id="ARBA00023242"/>
    </source>
</evidence>